<dbReference type="InterPro" id="IPR027385">
    <property type="entry name" value="Beta-barrel_OMP"/>
</dbReference>
<name>A0A9Q8Y694_ENSAD</name>
<reference evidence="4" key="1">
    <citation type="submission" date="2022-06" db="EMBL/GenBank/DDBJ databases">
        <title>Physiological and biochemical characterization and genomic elucidation of a strain of the genus Ensifer adhaerens M8 that combines arsenic oxidation and chromium reduction.</title>
        <authorList>
            <person name="Li X."/>
            <person name="Yu c."/>
        </authorList>
    </citation>
    <scope>NUCLEOTIDE SEQUENCE</scope>
    <source>
        <strain evidence="4">M8</strain>
    </source>
</reference>
<dbReference type="AlphaFoldDB" id="A0A9Q8Y694"/>
<feature type="chain" id="PRO_5040268089" evidence="2">
    <location>
        <begin position="21"/>
        <end position="274"/>
    </location>
</feature>
<evidence type="ECO:0000313" key="4">
    <source>
        <dbReference type="EMBL" id="USJ22506.1"/>
    </source>
</evidence>
<sequence>MKRILSGVVAILLSGTAALAADVYQPPIEPVPEQPVEVIQTSGWYLRGDVGYAWNNLRGANFYQGGPGGSIANFETADIDDSWVAGVGVGYQFNNYFRADVTADYWGSADFNGSTVGGCGNFPGPCRSRDVTSVSAWSLMANAYVDIGTYGAFTPYVGAGIGATHVKWDKLRNTSCEIGNPGNCDPTTSHDGESKWRFTYALMAGTAIDLTCNLKADVGYRFRQVDDGDMFGYANGGGPGSDEGFYIHEARAGLRYSFGSVCEVPYEPEPIVYK</sequence>
<accession>A0A9Q8Y694</accession>
<dbReference type="InterPro" id="IPR011250">
    <property type="entry name" value="OMP/PagP_B-barrel"/>
</dbReference>
<protein>
    <submittedName>
        <fullName evidence="4">Porin family protein</fullName>
    </submittedName>
</protein>
<evidence type="ECO:0000313" key="5">
    <source>
        <dbReference type="Proteomes" id="UP001055460"/>
    </source>
</evidence>
<dbReference type="Proteomes" id="UP001055460">
    <property type="component" value="Chromosome"/>
</dbReference>
<dbReference type="RefSeq" id="WP_060518574.1">
    <property type="nucleotide sequence ID" value="NZ_CAXURO020000001.1"/>
</dbReference>
<dbReference type="SUPFAM" id="SSF56925">
    <property type="entry name" value="OMPA-like"/>
    <property type="match status" value="1"/>
</dbReference>
<keyword evidence="1 2" id="KW-0732">Signal</keyword>
<evidence type="ECO:0000256" key="1">
    <source>
        <dbReference type="ARBA" id="ARBA00022729"/>
    </source>
</evidence>
<gene>
    <name evidence="4" type="ORF">NE863_14510</name>
</gene>
<dbReference type="OrthoDB" id="5643626at2"/>
<evidence type="ECO:0000259" key="3">
    <source>
        <dbReference type="Pfam" id="PF13505"/>
    </source>
</evidence>
<proteinExistence type="predicted"/>
<dbReference type="Gene3D" id="2.40.160.20">
    <property type="match status" value="1"/>
</dbReference>
<dbReference type="EMBL" id="CP098807">
    <property type="protein sequence ID" value="USJ22506.1"/>
    <property type="molecule type" value="Genomic_DNA"/>
</dbReference>
<dbReference type="Pfam" id="PF13505">
    <property type="entry name" value="OMP_b-brl"/>
    <property type="match status" value="1"/>
</dbReference>
<evidence type="ECO:0000256" key="2">
    <source>
        <dbReference type="SAM" id="SignalP"/>
    </source>
</evidence>
<feature type="domain" description="Outer membrane protein beta-barrel" evidence="3">
    <location>
        <begin position="41"/>
        <end position="258"/>
    </location>
</feature>
<feature type="signal peptide" evidence="2">
    <location>
        <begin position="1"/>
        <end position="20"/>
    </location>
</feature>
<organism evidence="4 5">
    <name type="scientific">Ensifer adhaerens</name>
    <name type="common">Sinorhizobium morelense</name>
    <dbReference type="NCBI Taxonomy" id="106592"/>
    <lineage>
        <taxon>Bacteria</taxon>
        <taxon>Pseudomonadati</taxon>
        <taxon>Pseudomonadota</taxon>
        <taxon>Alphaproteobacteria</taxon>
        <taxon>Hyphomicrobiales</taxon>
        <taxon>Rhizobiaceae</taxon>
        <taxon>Sinorhizobium/Ensifer group</taxon>
        <taxon>Ensifer</taxon>
    </lineage>
</organism>